<evidence type="ECO:0008006" key="3">
    <source>
        <dbReference type="Google" id="ProtNLM"/>
    </source>
</evidence>
<comment type="caution">
    <text evidence="1">The sequence shown here is derived from an EMBL/GenBank/DDBJ whole genome shotgun (WGS) entry which is preliminary data.</text>
</comment>
<name>A0A2S9YS37_9BACT</name>
<organism evidence="1 2">
    <name type="scientific">Enhygromyxa salina</name>
    <dbReference type="NCBI Taxonomy" id="215803"/>
    <lineage>
        <taxon>Bacteria</taxon>
        <taxon>Pseudomonadati</taxon>
        <taxon>Myxococcota</taxon>
        <taxon>Polyangia</taxon>
        <taxon>Nannocystales</taxon>
        <taxon>Nannocystaceae</taxon>
        <taxon>Enhygromyxa</taxon>
    </lineage>
</organism>
<dbReference type="EMBL" id="PVNL01000048">
    <property type="protein sequence ID" value="PRQ07859.1"/>
    <property type="molecule type" value="Genomic_DNA"/>
</dbReference>
<gene>
    <name evidence="1" type="ORF">ENSA7_24240</name>
</gene>
<protein>
    <recommendedName>
        <fullName evidence="3">4-vinyl reductase 4VR domain-containing protein</fullName>
    </recommendedName>
</protein>
<sequence length="175" mass="19491">MMTEPGEMREYSGAALSSFVVGLSEHQAVVDKLLAESGVDRIDPEAWYELEWAFDLFDKIERELGRAAVIKVGRSMVETAVYPPEIDSAQKILSSVGYWWALNARGPDIGTMTCEWEDEHHAVIECTAYRARCTLVIGILEGACMRYGISPLVEHGPGSCIQQQTGPMCVYRVSW</sequence>
<dbReference type="AlphaFoldDB" id="A0A2S9YS37"/>
<reference evidence="1 2" key="1">
    <citation type="submission" date="2018-03" db="EMBL/GenBank/DDBJ databases">
        <title>Draft Genome Sequences of the Obligatory Marine Myxobacteria Enhygromyxa salina SWB007.</title>
        <authorList>
            <person name="Poehlein A."/>
            <person name="Moghaddam J.A."/>
            <person name="Harms H."/>
            <person name="Alanjari M."/>
            <person name="Koenig G.M."/>
            <person name="Daniel R."/>
            <person name="Schaeberle T.F."/>
        </authorList>
    </citation>
    <scope>NUCLEOTIDE SEQUENCE [LARGE SCALE GENOMIC DNA]</scope>
    <source>
        <strain evidence="1 2">SWB007</strain>
    </source>
</reference>
<evidence type="ECO:0000313" key="2">
    <source>
        <dbReference type="Proteomes" id="UP000238823"/>
    </source>
</evidence>
<evidence type="ECO:0000313" key="1">
    <source>
        <dbReference type="EMBL" id="PRQ07859.1"/>
    </source>
</evidence>
<dbReference type="Proteomes" id="UP000238823">
    <property type="component" value="Unassembled WGS sequence"/>
</dbReference>
<accession>A0A2S9YS37</accession>
<proteinExistence type="predicted"/>